<evidence type="ECO:0000313" key="3">
    <source>
        <dbReference type="EMBL" id="CCA16270.1"/>
    </source>
</evidence>
<gene>
    <name evidence="2" type="primary">AlNc14C13G1584</name>
    <name evidence="3" type="synonym">AlNc14C20G2049</name>
    <name evidence="2" type="ORF">ALNC14_018090</name>
    <name evidence="3" type="ORF">ALNC14_024130</name>
</gene>
<dbReference type="EMBL" id="FR824058">
    <property type="protein sequence ID" value="CCA15666.1"/>
    <property type="molecule type" value="Genomic_DNA"/>
</dbReference>
<reference evidence="2" key="2">
    <citation type="submission" date="2011-02" db="EMBL/GenBank/DDBJ databases">
        <authorList>
            <person name="MacLean D."/>
        </authorList>
    </citation>
    <scope>NUCLEOTIDE SEQUENCE</scope>
</reference>
<dbReference type="GO" id="GO:0051999">
    <property type="term" value="P:mannosyl-inositol phosphorylceramide biosynthetic process"/>
    <property type="evidence" value="ECO:0007669"/>
    <property type="project" value="TreeGrafter"/>
</dbReference>
<dbReference type="PANTHER" id="PTHR32385">
    <property type="entry name" value="MANNOSYL PHOSPHORYLINOSITOL CERAMIDE SYNTHASE"/>
    <property type="match status" value="1"/>
</dbReference>
<protein>
    <submittedName>
        <fullName evidence="2">Surface protein Sur1 putative</fullName>
    </submittedName>
</protein>
<reference evidence="2" key="1">
    <citation type="journal article" date="2011" name="PLoS Biol.">
        <title>Gene gain and loss during evolution of obligate parasitism in the white rust pathogen of Arabidopsis thaliana.</title>
        <authorList>
            <person name="Kemen E."/>
            <person name="Gardiner A."/>
            <person name="Schultz-Larsen T."/>
            <person name="Kemen A.C."/>
            <person name="Balmuth A.L."/>
            <person name="Robert-Seilaniantz A."/>
            <person name="Bailey K."/>
            <person name="Holub E."/>
            <person name="Studholme D.J."/>
            <person name="Maclean D."/>
            <person name="Jones J.D."/>
        </authorList>
    </citation>
    <scope>NUCLEOTIDE SEQUENCE</scope>
</reference>
<dbReference type="PANTHER" id="PTHR32385:SF15">
    <property type="entry name" value="INOSITOL PHOSPHOCERAMIDE MANNOSYLTRANSFERASE 1"/>
    <property type="match status" value="1"/>
</dbReference>
<dbReference type="HOGENOM" id="CLU_999180_0_0_1"/>
<name>F0W3M3_9STRA</name>
<evidence type="ECO:0000256" key="1">
    <source>
        <dbReference type="ARBA" id="ARBA00022679"/>
    </source>
</evidence>
<dbReference type="InterPro" id="IPR029044">
    <property type="entry name" value="Nucleotide-diphossugar_trans"/>
</dbReference>
<accession>F0W3M3</accession>
<dbReference type="GO" id="GO:0016020">
    <property type="term" value="C:membrane"/>
    <property type="evidence" value="ECO:0007669"/>
    <property type="project" value="GOC"/>
</dbReference>
<organism evidence="2">
    <name type="scientific">Albugo laibachii Nc14</name>
    <dbReference type="NCBI Taxonomy" id="890382"/>
    <lineage>
        <taxon>Eukaryota</taxon>
        <taxon>Sar</taxon>
        <taxon>Stramenopiles</taxon>
        <taxon>Oomycota</taxon>
        <taxon>Peronosporomycetes</taxon>
        <taxon>Albuginales</taxon>
        <taxon>Albuginaceae</taxon>
        <taxon>Albugo</taxon>
    </lineage>
</organism>
<proteinExistence type="predicted"/>
<sequence length="323" mass="37240">MTDMSANRICYIIRNHVLIGYIYPIKKRKTCMSIKPNPECKWNFWSPDDRDWNQALLSQSTERLCDNQMFPTVDNAVRIPFIIHQIWLGPHPIPAFCLQQMETWRQIHPQWEYKLWTDTQVSTLKLQNKEHFDLAGNYGEKSDILRYEILLQFGGIYVDVDFKCLRLFQDLLQAFSFITGISNTDVVELNNGLIACTRNHPIVRELVASLASKAPVMSMTDARILDTIAQFTTEKLVIRQSNEFMQTISQTGPGLLTKTFMRAIGWKSGSKCIPGFLTLSESKDVIALPRDYFYSIPNHLSHQEKLDFKIPPEAMAIGNIDQM</sequence>
<dbReference type="InterPro" id="IPR007577">
    <property type="entry name" value="GlycoTrfase_DXD_sugar-bd_CS"/>
</dbReference>
<evidence type="ECO:0000313" key="2">
    <source>
        <dbReference type="EMBL" id="CCA15666.1"/>
    </source>
</evidence>
<dbReference type="Gene3D" id="3.90.550.20">
    <property type="match status" value="1"/>
</dbReference>
<dbReference type="EMBL" id="FR824065">
    <property type="protein sequence ID" value="CCA16270.1"/>
    <property type="molecule type" value="Genomic_DNA"/>
</dbReference>
<keyword evidence="1" id="KW-0808">Transferase</keyword>
<dbReference type="InterPro" id="IPR051706">
    <property type="entry name" value="Glycosyltransferase_domain"/>
</dbReference>
<dbReference type="AlphaFoldDB" id="F0W3M3"/>
<dbReference type="GO" id="GO:0000030">
    <property type="term" value="F:mannosyltransferase activity"/>
    <property type="evidence" value="ECO:0007669"/>
    <property type="project" value="TreeGrafter"/>
</dbReference>
<dbReference type="SUPFAM" id="SSF53448">
    <property type="entry name" value="Nucleotide-diphospho-sugar transferases"/>
    <property type="match status" value="1"/>
</dbReference>
<dbReference type="Pfam" id="PF04488">
    <property type="entry name" value="Gly_transf_sug"/>
    <property type="match status" value="1"/>
</dbReference>